<evidence type="ECO:0000256" key="1">
    <source>
        <dbReference type="SAM" id="MobiDB-lite"/>
    </source>
</evidence>
<dbReference type="SUPFAM" id="SSF51206">
    <property type="entry name" value="cAMP-binding domain-like"/>
    <property type="match status" value="2"/>
</dbReference>
<dbReference type="EMBL" id="JAFCIX010000357">
    <property type="protein sequence ID" value="KAH6593231.1"/>
    <property type="molecule type" value="Genomic_DNA"/>
</dbReference>
<dbReference type="InterPro" id="IPR000595">
    <property type="entry name" value="cNMP-bd_dom"/>
</dbReference>
<feature type="region of interest" description="Disordered" evidence="1">
    <location>
        <begin position="1"/>
        <end position="21"/>
    </location>
</feature>
<dbReference type="CDD" id="cd00038">
    <property type="entry name" value="CAP_ED"/>
    <property type="match status" value="2"/>
</dbReference>
<dbReference type="InterPro" id="IPR014710">
    <property type="entry name" value="RmlC-like_jellyroll"/>
</dbReference>
<dbReference type="InterPro" id="IPR018490">
    <property type="entry name" value="cNMP-bd_dom_sf"/>
</dbReference>
<dbReference type="SMART" id="SM00100">
    <property type="entry name" value="cNMP"/>
    <property type="match status" value="2"/>
</dbReference>
<dbReference type="PRINTS" id="PR00103">
    <property type="entry name" value="CAMPKINASE"/>
</dbReference>
<gene>
    <name evidence="3" type="ORF">BASA50_007438</name>
</gene>
<protein>
    <recommendedName>
        <fullName evidence="2">Cyclic nucleotide-binding domain-containing protein</fullName>
    </recommendedName>
</protein>
<evidence type="ECO:0000313" key="4">
    <source>
        <dbReference type="Proteomes" id="UP001648503"/>
    </source>
</evidence>
<dbReference type="PANTHER" id="PTHR23011">
    <property type="entry name" value="CYCLIC NUCLEOTIDE-BINDING DOMAIN CONTAINING PROTEIN"/>
    <property type="match status" value="1"/>
</dbReference>
<keyword evidence="4" id="KW-1185">Reference proteome</keyword>
<reference evidence="3 4" key="1">
    <citation type="submission" date="2021-02" db="EMBL/GenBank/DDBJ databases">
        <title>Variation within the Batrachochytrium salamandrivorans European outbreak.</title>
        <authorList>
            <person name="Kelly M."/>
            <person name="Pasmans F."/>
            <person name="Shea T.P."/>
            <person name="Munoz J.F."/>
            <person name="Carranza S."/>
            <person name="Cuomo C.A."/>
            <person name="Martel A."/>
        </authorList>
    </citation>
    <scope>NUCLEOTIDE SEQUENCE [LARGE SCALE GENOMIC DNA]</scope>
    <source>
        <strain evidence="3 4">AMFP18/2</strain>
    </source>
</reference>
<feature type="region of interest" description="Disordered" evidence="1">
    <location>
        <begin position="110"/>
        <end position="131"/>
    </location>
</feature>
<feature type="domain" description="Cyclic nucleotide-binding" evidence="2">
    <location>
        <begin position="316"/>
        <end position="421"/>
    </location>
</feature>
<organism evidence="3 4">
    <name type="scientific">Batrachochytrium salamandrivorans</name>
    <dbReference type="NCBI Taxonomy" id="1357716"/>
    <lineage>
        <taxon>Eukaryota</taxon>
        <taxon>Fungi</taxon>
        <taxon>Fungi incertae sedis</taxon>
        <taxon>Chytridiomycota</taxon>
        <taxon>Chytridiomycota incertae sedis</taxon>
        <taxon>Chytridiomycetes</taxon>
        <taxon>Rhizophydiales</taxon>
        <taxon>Rhizophydiales incertae sedis</taxon>
        <taxon>Batrachochytrium</taxon>
    </lineage>
</organism>
<name>A0ABQ8F6R1_9FUNG</name>
<dbReference type="Gene3D" id="2.60.120.10">
    <property type="entry name" value="Jelly Rolls"/>
    <property type="match status" value="2"/>
</dbReference>
<evidence type="ECO:0000259" key="2">
    <source>
        <dbReference type="PROSITE" id="PS50042"/>
    </source>
</evidence>
<evidence type="ECO:0000313" key="3">
    <source>
        <dbReference type="EMBL" id="KAH6593231.1"/>
    </source>
</evidence>
<dbReference type="PANTHER" id="PTHR23011:SF28">
    <property type="entry name" value="CYCLIC NUCLEOTIDE-BINDING DOMAIN CONTAINING PROTEIN"/>
    <property type="match status" value="1"/>
</dbReference>
<sequence length="631" mass="71190">MASLQQELAKGDCSAPVESPSGVEMLGPQEVHLHSEFMKFVSRCLLRKPAPQRPFAKSRYVYASHPQASPVGRVGPNSATLKLQKVSKASTISPSASNPLHTGIPASKTLDLPTPGVPIPNPKQKPTGKMTRVRIPDKKPVIQKRIAQPHTMTLEEADSVREFLALTASHKQSSNRCARTLADWLLDNHAKKPIWDSRAFSIKKFIANYIKVQAETEYAFMHRFQFSRLKKAADVIYSNFENFADKSYLQSSLGSSSMIQQRNNASQTRQNLPSIRHSGLVFNAHHNMITSLKKDCLQRTADDIKILFRAMRDIKAFKDLSDFILGQLCGVLKYKEYESGRTVFRQGDLGTSWYIILSGSCSVQVSNTGRVDDRTTVTTLVEGNGFGDLALVNDKPRNATIITTSYCEFAIAEKVDYNQIIRFIHERGVKEKIIFLQKIPMFSEWSAVKLRQIAQLIIWRTYAAGEVIQTQGQILTDFHIIKAGKCHLYQNLCISTTKTKVKIGELSERDYFGEEGVLFKDNKDEDGKLHVTHAKSTVIAGSDPASGVTVAAITCFDAHAKIRNEVQRNPIYEKSDSDLLLLYHEEVEIKAWERDKSRAMDRLIRERFKDPNMTVDKWNMKLNVQQPIWKG</sequence>
<dbReference type="PROSITE" id="PS50042">
    <property type="entry name" value="CNMP_BINDING_3"/>
    <property type="match status" value="2"/>
</dbReference>
<feature type="domain" description="Cyclic nucleotide-binding" evidence="2">
    <location>
        <begin position="441"/>
        <end position="521"/>
    </location>
</feature>
<dbReference type="Proteomes" id="UP001648503">
    <property type="component" value="Unassembled WGS sequence"/>
</dbReference>
<dbReference type="Pfam" id="PF00027">
    <property type="entry name" value="cNMP_binding"/>
    <property type="match status" value="1"/>
</dbReference>
<comment type="caution">
    <text evidence="3">The sequence shown here is derived from an EMBL/GenBank/DDBJ whole genome shotgun (WGS) entry which is preliminary data.</text>
</comment>
<accession>A0ABQ8F6R1</accession>
<proteinExistence type="predicted"/>